<dbReference type="InterPro" id="IPR008207">
    <property type="entry name" value="Sig_transdc_His_kin_Hpt_dom"/>
</dbReference>
<evidence type="ECO:0000256" key="1">
    <source>
        <dbReference type="ARBA" id="ARBA00023012"/>
    </source>
</evidence>
<dbReference type="Gene3D" id="1.20.120.160">
    <property type="entry name" value="HPT domain"/>
    <property type="match status" value="1"/>
</dbReference>
<gene>
    <name evidence="5" type="ORF">AX13_00070</name>
</gene>
<reference evidence="5 6" key="1">
    <citation type="submission" date="2014-01" db="EMBL/GenBank/DDBJ databases">
        <title>Interspecies Systems Biology Uncovers Metabolites Affecting C. elegans Gene Expression and Life History Traits.</title>
        <authorList>
            <person name="Watson E."/>
            <person name="Macneil L.T."/>
            <person name="Ritter A.D."/>
            <person name="Yilmaz L.S."/>
            <person name="Rosebrock A.P."/>
            <person name="Caudy A.A."/>
            <person name="Walhout A.J."/>
        </authorList>
    </citation>
    <scope>NUCLEOTIDE SEQUENCE [LARGE SCALE GENOMIC DNA]</scope>
    <source>
        <strain evidence="5 6">DA1877</strain>
    </source>
</reference>
<dbReference type="AlphaFoldDB" id="A0A014MV73"/>
<comment type="caution">
    <text evidence="2">Lacks conserved residue(s) required for the propagation of feature annotation.</text>
</comment>
<evidence type="ECO:0000256" key="3">
    <source>
        <dbReference type="SAM" id="MobiDB-lite"/>
    </source>
</evidence>
<feature type="region of interest" description="Disordered" evidence="3">
    <location>
        <begin position="174"/>
        <end position="193"/>
    </location>
</feature>
<dbReference type="Pfam" id="PF01627">
    <property type="entry name" value="Hpt"/>
    <property type="match status" value="1"/>
</dbReference>
<dbReference type="EMBL" id="JBOK01000001">
    <property type="protein sequence ID" value="EXU81944.1"/>
    <property type="molecule type" value="Genomic_DNA"/>
</dbReference>
<organism evidence="5 6">
    <name type="scientific">Comamonas aquatica DA1877</name>
    <dbReference type="NCBI Taxonomy" id="1457173"/>
    <lineage>
        <taxon>Bacteria</taxon>
        <taxon>Pseudomonadati</taxon>
        <taxon>Pseudomonadota</taxon>
        <taxon>Betaproteobacteria</taxon>
        <taxon>Burkholderiales</taxon>
        <taxon>Comamonadaceae</taxon>
        <taxon>Comamonas</taxon>
    </lineage>
</organism>
<sequence length="265" mass="28320">MLGTEAMDAGMNAVVGKPFDPPELIRILWRCLPALAQRNRMVAAPAPAANSASVPGDWPALPGVSAIQSFVRLKGHAPLLWQLAQRILDGVHHLAMPSATPTAEDFQALKTRLHDLKGMSGSMGAEQLYQLISQTEDAAKSQQTEKLRALIAQIHPSLQGWEALLPPAKDSAKAADAGMAGNTGHNATGGKAPVLPPLDAATRAHLESLRAALQRHDLDALDHWEALAPGLAPRLRPDQFAVLKLRIETLAFDAALNVLNEVPFD</sequence>
<dbReference type="PROSITE" id="PS50110">
    <property type="entry name" value="RESPONSE_REGULATORY"/>
    <property type="match status" value="1"/>
</dbReference>
<dbReference type="GO" id="GO:0004672">
    <property type="term" value="F:protein kinase activity"/>
    <property type="evidence" value="ECO:0007669"/>
    <property type="project" value="UniProtKB-ARBA"/>
</dbReference>
<feature type="domain" description="Response regulatory" evidence="4">
    <location>
        <begin position="1"/>
        <end position="32"/>
    </location>
</feature>
<dbReference type="InterPro" id="IPR001789">
    <property type="entry name" value="Sig_transdc_resp-reg_receiver"/>
</dbReference>
<evidence type="ECO:0000256" key="2">
    <source>
        <dbReference type="PROSITE-ProRule" id="PRU00169"/>
    </source>
</evidence>
<dbReference type="InterPro" id="IPR036641">
    <property type="entry name" value="HPT_dom_sf"/>
</dbReference>
<evidence type="ECO:0000259" key="4">
    <source>
        <dbReference type="PROSITE" id="PS50110"/>
    </source>
</evidence>
<keyword evidence="1" id="KW-0902">Two-component regulatory system</keyword>
<name>A0A014MV73_9BURK</name>
<dbReference type="PATRIC" id="fig|1457173.3.peg.10"/>
<protein>
    <recommendedName>
        <fullName evidence="4">Response regulatory domain-containing protein</fullName>
    </recommendedName>
</protein>
<comment type="caution">
    <text evidence="5">The sequence shown here is derived from an EMBL/GenBank/DDBJ whole genome shotgun (WGS) entry which is preliminary data.</text>
</comment>
<evidence type="ECO:0000313" key="6">
    <source>
        <dbReference type="Proteomes" id="UP000020766"/>
    </source>
</evidence>
<accession>A0A014MV73</accession>
<dbReference type="GO" id="GO:0000160">
    <property type="term" value="P:phosphorelay signal transduction system"/>
    <property type="evidence" value="ECO:0007669"/>
    <property type="project" value="UniProtKB-KW"/>
</dbReference>
<proteinExistence type="predicted"/>
<dbReference type="SUPFAM" id="SSF47226">
    <property type="entry name" value="Histidine-containing phosphotransfer domain, HPT domain"/>
    <property type="match status" value="1"/>
</dbReference>
<evidence type="ECO:0000313" key="5">
    <source>
        <dbReference type="EMBL" id="EXU81944.1"/>
    </source>
</evidence>
<keyword evidence="6" id="KW-1185">Reference proteome</keyword>
<dbReference type="Proteomes" id="UP000020766">
    <property type="component" value="Unassembled WGS sequence"/>
</dbReference>